<dbReference type="Pfam" id="PF06182">
    <property type="entry name" value="ABC2_membrane_6"/>
    <property type="match status" value="1"/>
</dbReference>
<evidence type="ECO:0000313" key="3">
    <source>
        <dbReference type="Proteomes" id="UP000477311"/>
    </source>
</evidence>
<feature type="transmembrane region" description="Helical" evidence="1">
    <location>
        <begin position="20"/>
        <end position="40"/>
    </location>
</feature>
<feature type="transmembrane region" description="Helical" evidence="1">
    <location>
        <begin position="147"/>
        <end position="170"/>
    </location>
</feature>
<organism evidence="2 3">
    <name type="scientific">Limisphaera ngatamarikiensis</name>
    <dbReference type="NCBI Taxonomy" id="1324935"/>
    <lineage>
        <taxon>Bacteria</taxon>
        <taxon>Pseudomonadati</taxon>
        <taxon>Verrucomicrobiota</taxon>
        <taxon>Verrucomicrobiia</taxon>
        <taxon>Limisphaerales</taxon>
        <taxon>Limisphaeraceae</taxon>
        <taxon>Limisphaera</taxon>
    </lineage>
</organism>
<keyword evidence="3" id="KW-1185">Reference proteome</keyword>
<dbReference type="PANTHER" id="PTHR36832">
    <property type="entry name" value="SLR1174 PROTEIN-RELATED"/>
    <property type="match status" value="1"/>
</dbReference>
<dbReference type="PANTHER" id="PTHR36832:SF1">
    <property type="entry name" value="SLR1174 PROTEIN"/>
    <property type="match status" value="1"/>
</dbReference>
<keyword evidence="1" id="KW-1133">Transmembrane helix</keyword>
<protein>
    <recommendedName>
        <fullName evidence="4">ABC transporter permease</fullName>
    </recommendedName>
</protein>
<dbReference type="InterPro" id="IPR010390">
    <property type="entry name" value="ABC-2_transporter-like"/>
</dbReference>
<feature type="transmembrane region" description="Helical" evidence="1">
    <location>
        <begin position="116"/>
        <end position="135"/>
    </location>
</feature>
<feature type="transmembrane region" description="Helical" evidence="1">
    <location>
        <begin position="238"/>
        <end position="256"/>
    </location>
</feature>
<evidence type="ECO:0000313" key="2">
    <source>
        <dbReference type="EMBL" id="NGO39882.1"/>
    </source>
</evidence>
<evidence type="ECO:0000256" key="1">
    <source>
        <dbReference type="SAM" id="Phobius"/>
    </source>
</evidence>
<comment type="caution">
    <text evidence="2">The sequence shown here is derived from an EMBL/GenBank/DDBJ whole genome shotgun (WGS) entry which is preliminary data.</text>
</comment>
<keyword evidence="1" id="KW-0812">Transmembrane</keyword>
<name>A0A6M1RYP8_9BACT</name>
<keyword evidence="1" id="KW-0472">Membrane</keyword>
<sequence>MRKYLQVLALGLQNQLAYRFNFLARVLFSLIPLTALLMLWRTIYAGQPEGTTISGYTLPEMLAYYLVAAWVNALTAVTEDDWQIAADIREGNINHLLAKPIDYLAYRLCLFASGRLIYAAVAVVPLLLFLGWSRIPLHVPTDPATWAWFLVSLVLTALLQFFISFALAMLAFWVLEVSTFIFIVYAFEYIASGHLFPLDILPEPLQRLLPWTPFFYELYFPVSIWLGKTAGADLWRGLALQIGWVLVAWCLARWAWHRGLRRYAAFGG</sequence>
<dbReference type="EMBL" id="JAAKYA010000072">
    <property type="protein sequence ID" value="NGO39882.1"/>
    <property type="molecule type" value="Genomic_DNA"/>
</dbReference>
<feature type="transmembrane region" description="Helical" evidence="1">
    <location>
        <begin position="177"/>
        <end position="196"/>
    </location>
</feature>
<proteinExistence type="predicted"/>
<reference evidence="2 3" key="1">
    <citation type="submission" date="2020-02" db="EMBL/GenBank/DDBJ databases">
        <title>Draft genome sequence of Limisphaera ngatamarikiensis NGM72.4T, a thermophilic Verrucomicrobia grouped in subdivision 3.</title>
        <authorList>
            <person name="Carere C.R."/>
            <person name="Steen J."/>
            <person name="Hugenholtz P."/>
            <person name="Stott M.B."/>
        </authorList>
    </citation>
    <scope>NUCLEOTIDE SEQUENCE [LARGE SCALE GENOMIC DNA]</scope>
    <source>
        <strain evidence="2 3">NGM72.4</strain>
    </source>
</reference>
<dbReference type="Proteomes" id="UP000477311">
    <property type="component" value="Unassembled WGS sequence"/>
</dbReference>
<accession>A0A6M1RYP8</accession>
<dbReference type="AlphaFoldDB" id="A0A6M1RYP8"/>
<gene>
    <name evidence="2" type="ORF">G4L39_10825</name>
</gene>
<evidence type="ECO:0008006" key="4">
    <source>
        <dbReference type="Google" id="ProtNLM"/>
    </source>
</evidence>